<sequence>MKNIYACLVGEWVCLNDDPDCRFINSGLTPYEWWESGAEIWSPRNLPEEHSMYYLNYVNIYYKGKEYRINPAFIQVVTE</sequence>
<reference evidence="1" key="1">
    <citation type="journal article" date="2021" name="Proc. Natl. Acad. Sci. U.S.A.">
        <title>A Catalog of Tens of Thousands of Viruses from Human Metagenomes Reveals Hidden Associations with Chronic Diseases.</title>
        <authorList>
            <person name="Tisza M.J."/>
            <person name="Buck C.B."/>
        </authorList>
    </citation>
    <scope>NUCLEOTIDE SEQUENCE</scope>
    <source>
        <strain evidence="1">Ctub511</strain>
    </source>
</reference>
<protein>
    <submittedName>
        <fullName evidence="1">Uncharacterized protein</fullName>
    </submittedName>
</protein>
<accession>A0A8S5U0Z3</accession>
<name>A0A8S5U0Z3_9CAUD</name>
<dbReference type="EMBL" id="BK015978">
    <property type="protein sequence ID" value="DAF88124.1"/>
    <property type="molecule type" value="Genomic_DNA"/>
</dbReference>
<organism evidence="1">
    <name type="scientific">Siphoviridae sp. ctub511</name>
    <dbReference type="NCBI Taxonomy" id="2825714"/>
    <lineage>
        <taxon>Viruses</taxon>
        <taxon>Duplodnaviria</taxon>
        <taxon>Heunggongvirae</taxon>
        <taxon>Uroviricota</taxon>
        <taxon>Caudoviricetes</taxon>
    </lineage>
</organism>
<evidence type="ECO:0000313" key="1">
    <source>
        <dbReference type="EMBL" id="DAF88124.1"/>
    </source>
</evidence>
<proteinExistence type="predicted"/>